<comment type="caution">
    <text evidence="3">The sequence shown here is derived from an EMBL/GenBank/DDBJ whole genome shotgun (WGS) entry which is preliminary data.</text>
</comment>
<dbReference type="SMART" id="SM00530">
    <property type="entry name" value="HTH_XRE"/>
    <property type="match status" value="1"/>
</dbReference>
<proteinExistence type="predicted"/>
<sequence length="163" mass="18600">MSVGKRAEPDPYSLPVPGLVRRVRRIAGISQRELARAARISHGVIGRIEKGTSMPTLPVLERILGVAGLGIVVVNDEGRVIRPMLDRADAHDGADRRYPSHLDTILDPEPGEWWGDIYGLARPPETFHRDRSRRDMQRRRSQWEVRVARHRHEPPPPKVPDYY</sequence>
<dbReference type="PROSITE" id="PS50943">
    <property type="entry name" value="HTH_CROC1"/>
    <property type="match status" value="1"/>
</dbReference>
<evidence type="ECO:0000313" key="4">
    <source>
        <dbReference type="Proteomes" id="UP001596548"/>
    </source>
</evidence>
<dbReference type="Gene3D" id="1.10.260.40">
    <property type="entry name" value="lambda repressor-like DNA-binding domains"/>
    <property type="match status" value="1"/>
</dbReference>
<dbReference type="SUPFAM" id="SSF47413">
    <property type="entry name" value="lambda repressor-like DNA-binding domains"/>
    <property type="match status" value="1"/>
</dbReference>
<dbReference type="Pfam" id="PF01381">
    <property type="entry name" value="HTH_3"/>
    <property type="match status" value="1"/>
</dbReference>
<dbReference type="EMBL" id="JBHTBJ010000004">
    <property type="protein sequence ID" value="MFC7274020.1"/>
    <property type="molecule type" value="Genomic_DNA"/>
</dbReference>
<evidence type="ECO:0000259" key="2">
    <source>
        <dbReference type="PROSITE" id="PS50943"/>
    </source>
</evidence>
<protein>
    <submittedName>
        <fullName evidence="3">Helix-turn-helix domain-containing protein</fullName>
    </submittedName>
</protein>
<organism evidence="3 4">
    <name type="scientific">Paractinoplanes rhizophilus</name>
    <dbReference type="NCBI Taxonomy" id="1416877"/>
    <lineage>
        <taxon>Bacteria</taxon>
        <taxon>Bacillati</taxon>
        <taxon>Actinomycetota</taxon>
        <taxon>Actinomycetes</taxon>
        <taxon>Micromonosporales</taxon>
        <taxon>Micromonosporaceae</taxon>
        <taxon>Paractinoplanes</taxon>
    </lineage>
</organism>
<reference evidence="4" key="1">
    <citation type="journal article" date="2019" name="Int. J. Syst. Evol. Microbiol.">
        <title>The Global Catalogue of Microorganisms (GCM) 10K type strain sequencing project: providing services to taxonomists for standard genome sequencing and annotation.</title>
        <authorList>
            <consortium name="The Broad Institute Genomics Platform"/>
            <consortium name="The Broad Institute Genome Sequencing Center for Infectious Disease"/>
            <person name="Wu L."/>
            <person name="Ma J."/>
        </authorList>
    </citation>
    <scope>NUCLEOTIDE SEQUENCE [LARGE SCALE GENOMIC DNA]</scope>
    <source>
        <strain evidence="4">XZYJT-10</strain>
    </source>
</reference>
<feature type="domain" description="HTH cro/C1-type" evidence="2">
    <location>
        <begin position="20"/>
        <end position="63"/>
    </location>
</feature>
<evidence type="ECO:0000256" key="1">
    <source>
        <dbReference type="SAM" id="MobiDB-lite"/>
    </source>
</evidence>
<name>A0ABW2HNG2_9ACTN</name>
<gene>
    <name evidence="3" type="ORF">ACFQS1_08520</name>
</gene>
<dbReference type="InterPro" id="IPR010982">
    <property type="entry name" value="Lambda_DNA-bd_dom_sf"/>
</dbReference>
<dbReference type="InterPro" id="IPR001387">
    <property type="entry name" value="Cro/C1-type_HTH"/>
</dbReference>
<evidence type="ECO:0000313" key="3">
    <source>
        <dbReference type="EMBL" id="MFC7274020.1"/>
    </source>
</evidence>
<dbReference type="CDD" id="cd00093">
    <property type="entry name" value="HTH_XRE"/>
    <property type="match status" value="1"/>
</dbReference>
<accession>A0ABW2HNG2</accession>
<feature type="region of interest" description="Disordered" evidence="1">
    <location>
        <begin position="128"/>
        <end position="163"/>
    </location>
</feature>
<dbReference type="Proteomes" id="UP001596548">
    <property type="component" value="Unassembled WGS sequence"/>
</dbReference>
<keyword evidence="4" id="KW-1185">Reference proteome</keyword>
<dbReference type="RefSeq" id="WP_378965650.1">
    <property type="nucleotide sequence ID" value="NZ_JBHTBJ010000004.1"/>
</dbReference>